<dbReference type="GO" id="GO:0006313">
    <property type="term" value="P:DNA transposition"/>
    <property type="evidence" value="ECO:0007669"/>
    <property type="project" value="InterPro"/>
</dbReference>
<feature type="region of interest" description="Disordered" evidence="1">
    <location>
        <begin position="54"/>
        <end position="74"/>
    </location>
</feature>
<dbReference type="InterPro" id="IPR002514">
    <property type="entry name" value="Transposase_8"/>
</dbReference>
<name>A0A6M3LD42_9ZZZZ</name>
<dbReference type="InterPro" id="IPR010921">
    <property type="entry name" value="Trp_repressor/repl_initiator"/>
</dbReference>
<protein>
    <submittedName>
        <fullName evidence="2">Putative DNA binding, helix-turn-helix domain containing protein</fullName>
    </submittedName>
</protein>
<feature type="region of interest" description="Disordered" evidence="1">
    <location>
        <begin position="157"/>
        <end position="182"/>
    </location>
</feature>
<dbReference type="GO" id="GO:0004803">
    <property type="term" value="F:transposase activity"/>
    <property type="evidence" value="ECO:0007669"/>
    <property type="project" value="InterPro"/>
</dbReference>
<gene>
    <name evidence="2" type="ORF">MM415B04538_0003</name>
</gene>
<accession>A0A6M3LD42</accession>
<evidence type="ECO:0000256" key="1">
    <source>
        <dbReference type="SAM" id="MobiDB-lite"/>
    </source>
</evidence>
<evidence type="ECO:0000313" key="2">
    <source>
        <dbReference type="EMBL" id="QJA92650.1"/>
    </source>
</evidence>
<dbReference type="SUPFAM" id="SSF48295">
    <property type="entry name" value="TrpR-like"/>
    <property type="match status" value="1"/>
</dbReference>
<dbReference type="GO" id="GO:0043565">
    <property type="term" value="F:sequence-specific DNA binding"/>
    <property type="evidence" value="ECO:0007669"/>
    <property type="project" value="InterPro"/>
</dbReference>
<dbReference type="Pfam" id="PF01527">
    <property type="entry name" value="HTH_Tnp_1"/>
    <property type="match status" value="1"/>
</dbReference>
<reference evidence="2" key="1">
    <citation type="submission" date="2020-03" db="EMBL/GenBank/DDBJ databases">
        <title>The deep terrestrial virosphere.</title>
        <authorList>
            <person name="Holmfeldt K."/>
            <person name="Nilsson E."/>
            <person name="Simone D."/>
            <person name="Lopez-Fernandez M."/>
            <person name="Wu X."/>
            <person name="de Brujin I."/>
            <person name="Lundin D."/>
            <person name="Andersson A."/>
            <person name="Bertilsson S."/>
            <person name="Dopson M."/>
        </authorList>
    </citation>
    <scope>NUCLEOTIDE SEQUENCE</scope>
    <source>
        <strain evidence="2">MM415B04538</strain>
    </source>
</reference>
<organism evidence="2">
    <name type="scientific">viral metagenome</name>
    <dbReference type="NCBI Taxonomy" id="1070528"/>
    <lineage>
        <taxon>unclassified sequences</taxon>
        <taxon>metagenomes</taxon>
        <taxon>organismal metagenomes</taxon>
    </lineage>
</organism>
<sequence>MMAAKRKHYSPEIKGQAMAEMAVGRATVSEAARKFGVPRGTVAKWSAMIRRDVKETDAQETPVGEETKETPQETECETEYEAVDVEVVDDAQALQQAQQTTAVEVHRYVAASMRALRNQVELAGEKGWLRRYSPDQVAALHTAIAVWGFRCLAGLTGSGGGDDPDDYDAGDQPGSIESSGVD</sequence>
<dbReference type="AlphaFoldDB" id="A0A6M3LD42"/>
<proteinExistence type="predicted"/>
<dbReference type="EMBL" id="MT143085">
    <property type="protein sequence ID" value="QJA92650.1"/>
    <property type="molecule type" value="Genomic_DNA"/>
</dbReference>